<dbReference type="STRING" id="150121.SAMN06296010_1076"/>
<dbReference type="InterPro" id="IPR029058">
    <property type="entry name" value="AB_hydrolase_fold"/>
</dbReference>
<dbReference type="OrthoDB" id="3199405at2"/>
<dbReference type="EMBL" id="FXAY01000001">
    <property type="protein sequence ID" value="SMG20805.1"/>
    <property type="molecule type" value="Genomic_DNA"/>
</dbReference>
<proteinExistence type="inferred from homology"/>
<reference evidence="6" key="1">
    <citation type="submission" date="2017-04" db="EMBL/GenBank/DDBJ databases">
        <authorList>
            <person name="Varghese N."/>
            <person name="Submissions S."/>
        </authorList>
    </citation>
    <scope>NUCLEOTIDE SEQUENCE [LARGE SCALE GENOMIC DNA]</scope>
    <source>
        <strain evidence="6">VKM Ac-2510</strain>
    </source>
</reference>
<dbReference type="AlphaFoldDB" id="A0A1X7J028"/>
<dbReference type="Gene3D" id="3.40.50.1820">
    <property type="entry name" value="alpha/beta hydrolase"/>
    <property type="match status" value="1"/>
</dbReference>
<dbReference type="PROSITE" id="PS00122">
    <property type="entry name" value="CARBOXYLESTERASE_B_1"/>
    <property type="match status" value="1"/>
</dbReference>
<dbReference type="InterPro" id="IPR050309">
    <property type="entry name" value="Type-B_Carboxylest/Lipase"/>
</dbReference>
<dbReference type="Proteomes" id="UP000193244">
    <property type="component" value="Unassembled WGS sequence"/>
</dbReference>
<gene>
    <name evidence="5" type="ORF">SAMN06296010_1076</name>
</gene>
<dbReference type="RefSeq" id="WP_085483586.1">
    <property type="nucleotide sequence ID" value="NZ_FXAY01000001.1"/>
</dbReference>
<keyword evidence="2 3" id="KW-0378">Hydrolase</keyword>
<evidence type="ECO:0000313" key="6">
    <source>
        <dbReference type="Proteomes" id="UP000193244"/>
    </source>
</evidence>
<dbReference type="EC" id="3.1.1.-" evidence="3"/>
<dbReference type="Pfam" id="PF00135">
    <property type="entry name" value="COesterase"/>
    <property type="match status" value="1"/>
</dbReference>
<keyword evidence="6" id="KW-1185">Reference proteome</keyword>
<evidence type="ECO:0000256" key="3">
    <source>
        <dbReference type="RuleBase" id="RU361235"/>
    </source>
</evidence>
<name>A0A1X7J028_9MICO</name>
<evidence type="ECO:0000313" key="5">
    <source>
        <dbReference type="EMBL" id="SMG20805.1"/>
    </source>
</evidence>
<evidence type="ECO:0000256" key="1">
    <source>
        <dbReference type="ARBA" id="ARBA00005964"/>
    </source>
</evidence>
<protein>
    <recommendedName>
        <fullName evidence="3">Carboxylic ester hydrolase</fullName>
        <ecNumber evidence="3">3.1.1.-</ecNumber>
    </recommendedName>
</protein>
<sequence length="505" mass="52646">MNPASSPIAPVNTTSGAVSGVPHPHGSAYLSIPFAAPPVGANRFLAPQPRAPWSGVRACDAYGPTPQRRPFGVVTTIPEPSIPGDDTLSLSVFTPAGGEPDAGLPVFVWIHGGGYFAGSPASPWYDGRSFARDGVVTVVISYRLGFDGFGWIDGAPLNRGVLDQIAALEWVRDNISGFGGDPARVTIAGQSAGGGSVLTLLASPAAEGLFSAVISHSGAVGSLTAPEAEAIGRRFAEELGIEPTLAGWRSVDETQILDSQNEFNQVPDAAGWASTPAELIDAIRARPIESMGLAFAPVIDDETVRAPSKTMTAGHSARIPLLIGTTRDEFSFETAGTAETGSAALERTITDLARAGIGESEIAQYRREVERIGVQFATSQLVTAQMFRAPAAGIAALRAAHGAGDRTWLYDFAHPSAITGLASHCHELPFAWDVLDAEGVSAVLGDAPQTLADEVHDVWVRFITHGTTGWASVADNAAGARVFGASGGYDRQAYAFEHALLGDAR</sequence>
<comment type="similarity">
    <text evidence="1 3">Belongs to the type-B carboxylesterase/lipase family.</text>
</comment>
<organism evidence="5 6">
    <name type="scientific">Agreia pratensis</name>
    <dbReference type="NCBI Taxonomy" id="150121"/>
    <lineage>
        <taxon>Bacteria</taxon>
        <taxon>Bacillati</taxon>
        <taxon>Actinomycetota</taxon>
        <taxon>Actinomycetes</taxon>
        <taxon>Micrococcales</taxon>
        <taxon>Microbacteriaceae</taxon>
        <taxon>Agreia</taxon>
    </lineage>
</organism>
<dbReference type="SUPFAM" id="SSF53474">
    <property type="entry name" value="alpha/beta-Hydrolases"/>
    <property type="match status" value="1"/>
</dbReference>
<feature type="domain" description="Carboxylesterase type B" evidence="4">
    <location>
        <begin position="11"/>
        <end position="467"/>
    </location>
</feature>
<evidence type="ECO:0000256" key="2">
    <source>
        <dbReference type="ARBA" id="ARBA00022801"/>
    </source>
</evidence>
<dbReference type="GO" id="GO:0016787">
    <property type="term" value="F:hydrolase activity"/>
    <property type="evidence" value="ECO:0007669"/>
    <property type="project" value="UniProtKB-KW"/>
</dbReference>
<evidence type="ECO:0000259" key="4">
    <source>
        <dbReference type="Pfam" id="PF00135"/>
    </source>
</evidence>
<dbReference type="InterPro" id="IPR019826">
    <property type="entry name" value="Carboxylesterase_B_AS"/>
</dbReference>
<dbReference type="PANTHER" id="PTHR11559">
    <property type="entry name" value="CARBOXYLESTERASE"/>
    <property type="match status" value="1"/>
</dbReference>
<dbReference type="InterPro" id="IPR002018">
    <property type="entry name" value="CarbesteraseB"/>
</dbReference>
<accession>A0A1X7J028</accession>